<keyword evidence="2" id="KW-0472">Membrane</keyword>
<dbReference type="PATRIC" id="fig|1120925.3.peg.1752"/>
<organism evidence="3 4">
    <name type="scientific">Acinetobacter bouvetii DSM 14964 = CIP 107468</name>
    <dbReference type="NCBI Taxonomy" id="1120925"/>
    <lineage>
        <taxon>Bacteria</taxon>
        <taxon>Pseudomonadati</taxon>
        <taxon>Pseudomonadota</taxon>
        <taxon>Gammaproteobacteria</taxon>
        <taxon>Moraxellales</taxon>
        <taxon>Moraxellaceae</taxon>
        <taxon>Acinetobacter</taxon>
    </lineage>
</organism>
<evidence type="ECO:0000313" key="3">
    <source>
        <dbReference type="EMBL" id="ENV82892.1"/>
    </source>
</evidence>
<feature type="transmembrane region" description="Helical" evidence="2">
    <location>
        <begin position="23"/>
        <end position="47"/>
    </location>
</feature>
<dbReference type="Proteomes" id="UP000018460">
    <property type="component" value="Unassembled WGS sequence"/>
</dbReference>
<dbReference type="EMBL" id="APQD01000012">
    <property type="protein sequence ID" value="ENV82892.1"/>
    <property type="molecule type" value="Genomic_DNA"/>
</dbReference>
<feature type="region of interest" description="Disordered" evidence="1">
    <location>
        <begin position="154"/>
        <end position="204"/>
    </location>
</feature>
<proteinExistence type="predicted"/>
<keyword evidence="2" id="KW-1133">Transmembrane helix</keyword>
<evidence type="ECO:0000256" key="1">
    <source>
        <dbReference type="SAM" id="MobiDB-lite"/>
    </source>
</evidence>
<evidence type="ECO:0000256" key="2">
    <source>
        <dbReference type="SAM" id="Phobius"/>
    </source>
</evidence>
<feature type="compositionally biased region" description="Polar residues" evidence="1">
    <location>
        <begin position="70"/>
        <end position="80"/>
    </location>
</feature>
<feature type="region of interest" description="Disordered" evidence="1">
    <location>
        <begin position="64"/>
        <end position="98"/>
    </location>
</feature>
<evidence type="ECO:0000313" key="4">
    <source>
        <dbReference type="Proteomes" id="UP000018460"/>
    </source>
</evidence>
<dbReference type="AlphaFoldDB" id="N9CAN8"/>
<accession>N9CAN8</accession>
<feature type="compositionally biased region" description="Polar residues" evidence="1">
    <location>
        <begin position="184"/>
        <end position="194"/>
    </location>
</feature>
<name>N9CAN8_9GAMM</name>
<comment type="caution">
    <text evidence="3">The sequence shown here is derived from an EMBL/GenBank/DDBJ whole genome shotgun (WGS) entry which is preliminary data.</text>
</comment>
<dbReference type="OrthoDB" id="6703817at2"/>
<keyword evidence="2" id="KW-0812">Transmembrane</keyword>
<sequence length="204" mass="22165">MANEKKNNLRILQSTQKKPLHPAIYAVCGFFAGMALISATGLMFINFNHKTNDALMSQENFPQEEPITQRHPSISSQSHKLAQENPHSDEAGEEETSQTYDGDLLNAFKHEKPAVQHHSPFAQAKLHPPQAAKAVQKVKPAIKSNALPAVKSKLMAKAPPPEKNTPAPAKQAVSSDPEIPSPRGSLQMTVTKTLSPVKEQAAAQ</sequence>
<protein>
    <submittedName>
        <fullName evidence="3">Uncharacterized protein</fullName>
    </submittedName>
</protein>
<keyword evidence="4" id="KW-1185">Reference proteome</keyword>
<gene>
    <name evidence="3" type="ORF">F941_01658</name>
</gene>
<reference evidence="3 4" key="1">
    <citation type="submission" date="2013-02" db="EMBL/GenBank/DDBJ databases">
        <title>The Genome Sequence of Acinetobacter bouvetii CIP 107468.</title>
        <authorList>
            <consortium name="The Broad Institute Genome Sequencing Platform"/>
            <consortium name="The Broad Institute Genome Sequencing Center for Infectious Disease"/>
            <person name="Cerqueira G."/>
            <person name="Feldgarden M."/>
            <person name="Courvalin P."/>
            <person name="Perichon B."/>
            <person name="Grillot-Courvalin C."/>
            <person name="Clermont D."/>
            <person name="Rocha E."/>
            <person name="Yoon E.-J."/>
            <person name="Nemec A."/>
            <person name="Walker B."/>
            <person name="Young S.K."/>
            <person name="Zeng Q."/>
            <person name="Gargeya S."/>
            <person name="Fitzgerald M."/>
            <person name="Haas B."/>
            <person name="Abouelleil A."/>
            <person name="Alvarado L."/>
            <person name="Arachchi H.M."/>
            <person name="Berlin A.M."/>
            <person name="Chapman S.B."/>
            <person name="Dewar J."/>
            <person name="Goldberg J."/>
            <person name="Griggs A."/>
            <person name="Gujja S."/>
            <person name="Hansen M."/>
            <person name="Howarth C."/>
            <person name="Imamovic A."/>
            <person name="Larimer J."/>
            <person name="McCowan C."/>
            <person name="Murphy C."/>
            <person name="Neiman D."/>
            <person name="Pearson M."/>
            <person name="Priest M."/>
            <person name="Roberts A."/>
            <person name="Saif S."/>
            <person name="Shea T."/>
            <person name="Sisk P."/>
            <person name="Sykes S."/>
            <person name="Wortman J."/>
            <person name="Nusbaum C."/>
            <person name="Birren B."/>
        </authorList>
    </citation>
    <scope>NUCLEOTIDE SEQUENCE [LARGE SCALE GENOMIC DNA]</scope>
    <source>
        <strain evidence="3 4">CIP 107468</strain>
    </source>
</reference>